<dbReference type="InterPro" id="IPR017582">
    <property type="entry name" value="SelU"/>
</dbReference>
<dbReference type="GO" id="GO:0004792">
    <property type="term" value="F:thiosulfate-cyanide sulfurtransferase activity"/>
    <property type="evidence" value="ECO:0007669"/>
    <property type="project" value="InterPro"/>
</dbReference>
<dbReference type="NCBIfam" id="TIGR03167">
    <property type="entry name" value="tRNA_sel_U_synt"/>
    <property type="match status" value="1"/>
</dbReference>
<dbReference type="PROSITE" id="PS00380">
    <property type="entry name" value="RHODANESE_1"/>
    <property type="match status" value="1"/>
</dbReference>
<dbReference type="Pfam" id="PF26341">
    <property type="entry name" value="AAA_SelU"/>
    <property type="match status" value="1"/>
</dbReference>
<dbReference type="EMBL" id="CP053661">
    <property type="protein sequence ID" value="QKD82790.1"/>
    <property type="molecule type" value="Genomic_DNA"/>
</dbReference>
<dbReference type="InterPro" id="IPR036873">
    <property type="entry name" value="Rhodanese-like_dom_sf"/>
</dbReference>
<proteinExistence type="predicted"/>
<dbReference type="SUPFAM" id="SSF52821">
    <property type="entry name" value="Rhodanese/Cell cycle control phosphatase"/>
    <property type="match status" value="1"/>
</dbReference>
<feature type="domain" description="Rhodanese" evidence="2">
    <location>
        <begin position="11"/>
        <end position="129"/>
    </location>
</feature>
<accession>A0A6M8BEW0</accession>
<dbReference type="InterPro" id="IPR027417">
    <property type="entry name" value="P-loop_NTPase"/>
</dbReference>
<evidence type="ECO:0000259" key="2">
    <source>
        <dbReference type="PROSITE" id="PS50206"/>
    </source>
</evidence>
<name>A0A6M8BEW0_9CYAN</name>
<dbReference type="AlphaFoldDB" id="A0A6M8BEW0"/>
<dbReference type="InterPro" id="IPR001763">
    <property type="entry name" value="Rhodanese-like_dom"/>
</dbReference>
<dbReference type="Proteomes" id="UP000505210">
    <property type="component" value="Chromosome"/>
</dbReference>
<evidence type="ECO:0000313" key="4">
    <source>
        <dbReference type="Proteomes" id="UP000505210"/>
    </source>
</evidence>
<dbReference type="InterPro" id="IPR058840">
    <property type="entry name" value="AAA_SelU"/>
</dbReference>
<dbReference type="Gene3D" id="3.40.250.10">
    <property type="entry name" value="Rhodanese-like domain"/>
    <property type="match status" value="1"/>
</dbReference>
<sequence>MTQALALSDFLAAPGVLLDVRSPAEFAQGHIPGAISFPLFTDDERAQVGTCYKQQGRDAAVELGFALAGPKFAGFITQARSLAGNGPVRLHCWRGGMRSEAVAWVLGMGGLSVTTLVGGYKTFRRWALTVPAWTRPIWILGGMTGTGKTAVLHALAERGEQVLDLEAIAHHRGSSFGMLGQPPQPTNEQFENEIAVRWAGFDPTRPVWIEAESKRIGLCRVPEPLFRQMDRAAVLELVRPQAERLEILVRDYGGFSTDDLVAATERIRKRLGGLRTQEAIALLQARRLPEAFDLLLTYYDKTYTYDLTRRSVPRYPIEVAGLSAAECGDRLLAFARALPATVSEDPPALCDLALTPDG</sequence>
<keyword evidence="1" id="KW-0711">Selenium</keyword>
<evidence type="ECO:0000313" key="3">
    <source>
        <dbReference type="EMBL" id="QKD82790.1"/>
    </source>
</evidence>
<dbReference type="PANTHER" id="PTHR30401:SF0">
    <property type="entry name" value="TRNA 2-SELENOURIDINE SYNTHASE"/>
    <property type="match status" value="1"/>
</dbReference>
<dbReference type="NCBIfam" id="NF008750">
    <property type="entry name" value="PRK11784.1-2"/>
    <property type="match status" value="1"/>
</dbReference>
<gene>
    <name evidence="3" type="primary">mnmH</name>
    <name evidence="3" type="ORF">HPC62_11870</name>
</gene>
<dbReference type="Pfam" id="PF00581">
    <property type="entry name" value="Rhodanese"/>
    <property type="match status" value="1"/>
</dbReference>
<dbReference type="PROSITE" id="PS50206">
    <property type="entry name" value="RHODANESE_3"/>
    <property type="match status" value="1"/>
</dbReference>
<organism evidence="3 4">
    <name type="scientific">Thermoleptolyngbya sichuanensis A183</name>
    <dbReference type="NCBI Taxonomy" id="2737172"/>
    <lineage>
        <taxon>Bacteria</taxon>
        <taxon>Bacillati</taxon>
        <taxon>Cyanobacteriota</taxon>
        <taxon>Cyanophyceae</taxon>
        <taxon>Oculatellales</taxon>
        <taxon>Oculatellaceae</taxon>
        <taxon>Thermoleptolyngbya</taxon>
        <taxon>Thermoleptolyngbya sichuanensis</taxon>
    </lineage>
</organism>
<protein>
    <submittedName>
        <fullName evidence="3">tRNA 2-selenouridine(34) synthase MnmH</fullName>
    </submittedName>
</protein>
<dbReference type="GO" id="GO:0002098">
    <property type="term" value="P:tRNA wobble uridine modification"/>
    <property type="evidence" value="ECO:0007669"/>
    <property type="project" value="InterPro"/>
</dbReference>
<dbReference type="GO" id="GO:0043828">
    <property type="term" value="F:tRNA 2-selenouridine synthase activity"/>
    <property type="evidence" value="ECO:0007669"/>
    <property type="project" value="InterPro"/>
</dbReference>
<keyword evidence="4" id="KW-1185">Reference proteome</keyword>
<reference evidence="3 4" key="1">
    <citation type="submission" date="2020-05" db="EMBL/GenBank/DDBJ databases">
        <title>Complete genome sequence of of a novel Thermoleptolyngbya strain isolated from hot springs of Ganzi, Sichuan China.</title>
        <authorList>
            <person name="Tang J."/>
            <person name="Daroch M."/>
            <person name="Li L."/>
            <person name="Waleron K."/>
            <person name="Waleron M."/>
            <person name="Waleron M."/>
        </authorList>
    </citation>
    <scope>NUCLEOTIDE SEQUENCE [LARGE SCALE GENOMIC DNA]</scope>
    <source>
        <strain evidence="3 4">PKUAC-SCTA183</strain>
    </source>
</reference>
<dbReference type="KEGG" id="theu:HPC62_11870"/>
<dbReference type="PANTHER" id="PTHR30401">
    <property type="entry name" value="TRNA 2-SELENOURIDINE SYNTHASE"/>
    <property type="match status" value="1"/>
</dbReference>
<dbReference type="RefSeq" id="WP_172355907.1">
    <property type="nucleotide sequence ID" value="NZ_CP053661.1"/>
</dbReference>
<dbReference type="SMART" id="SM00450">
    <property type="entry name" value="RHOD"/>
    <property type="match status" value="1"/>
</dbReference>
<dbReference type="InterPro" id="IPR001307">
    <property type="entry name" value="Thiosulphate_STrfase_CS"/>
</dbReference>
<dbReference type="SUPFAM" id="SSF52540">
    <property type="entry name" value="P-loop containing nucleoside triphosphate hydrolases"/>
    <property type="match status" value="1"/>
</dbReference>
<evidence type="ECO:0000256" key="1">
    <source>
        <dbReference type="ARBA" id="ARBA00023266"/>
    </source>
</evidence>